<gene>
    <name evidence="2" type="ORF">EZV62_003981</name>
</gene>
<proteinExistence type="predicted"/>
<dbReference type="AlphaFoldDB" id="A0A5C7IKR5"/>
<accession>A0A5C7IKR5</accession>
<dbReference type="OrthoDB" id="1834674at2759"/>
<organism evidence="2 3">
    <name type="scientific">Acer yangbiense</name>
    <dbReference type="NCBI Taxonomy" id="1000413"/>
    <lineage>
        <taxon>Eukaryota</taxon>
        <taxon>Viridiplantae</taxon>
        <taxon>Streptophyta</taxon>
        <taxon>Embryophyta</taxon>
        <taxon>Tracheophyta</taxon>
        <taxon>Spermatophyta</taxon>
        <taxon>Magnoliopsida</taxon>
        <taxon>eudicotyledons</taxon>
        <taxon>Gunneridae</taxon>
        <taxon>Pentapetalae</taxon>
        <taxon>rosids</taxon>
        <taxon>malvids</taxon>
        <taxon>Sapindales</taxon>
        <taxon>Sapindaceae</taxon>
        <taxon>Hippocastanoideae</taxon>
        <taxon>Acereae</taxon>
        <taxon>Acer</taxon>
    </lineage>
</organism>
<reference evidence="3" key="1">
    <citation type="journal article" date="2019" name="Gigascience">
        <title>De novo genome assembly of the endangered Acer yangbiense, a plant species with extremely small populations endemic to Yunnan Province, China.</title>
        <authorList>
            <person name="Yang J."/>
            <person name="Wariss H.M."/>
            <person name="Tao L."/>
            <person name="Zhang R."/>
            <person name="Yun Q."/>
            <person name="Hollingsworth P."/>
            <person name="Dao Z."/>
            <person name="Luo G."/>
            <person name="Guo H."/>
            <person name="Ma Y."/>
            <person name="Sun W."/>
        </authorList>
    </citation>
    <scope>NUCLEOTIDE SEQUENCE [LARGE SCALE GENOMIC DNA]</scope>
    <source>
        <strain evidence="3">cv. Malutang</strain>
    </source>
</reference>
<keyword evidence="3" id="KW-1185">Reference proteome</keyword>
<name>A0A5C7IKR5_9ROSI</name>
<feature type="compositionally biased region" description="Basic and acidic residues" evidence="1">
    <location>
        <begin position="180"/>
        <end position="201"/>
    </location>
</feature>
<dbReference type="Proteomes" id="UP000323000">
    <property type="component" value="Chromosome 2"/>
</dbReference>
<comment type="caution">
    <text evidence="2">The sequence shown here is derived from an EMBL/GenBank/DDBJ whole genome shotgun (WGS) entry which is preliminary data.</text>
</comment>
<feature type="compositionally biased region" description="Polar residues" evidence="1">
    <location>
        <begin position="210"/>
        <end position="219"/>
    </location>
</feature>
<evidence type="ECO:0000313" key="3">
    <source>
        <dbReference type="Proteomes" id="UP000323000"/>
    </source>
</evidence>
<protein>
    <submittedName>
        <fullName evidence="2">Uncharacterized protein</fullName>
    </submittedName>
</protein>
<feature type="region of interest" description="Disordered" evidence="1">
    <location>
        <begin position="180"/>
        <end position="219"/>
    </location>
</feature>
<evidence type="ECO:0000256" key="1">
    <source>
        <dbReference type="SAM" id="MobiDB-lite"/>
    </source>
</evidence>
<sequence>MEVVKWDMEVNDISWLNSYVVPVDLGWISKKLGLHKDDQETTCNLVSSMENDQSWVYGPMAEQLKSCNLEGPMVVDQVALKGRGLASSNLVVGRPDDIVGNIQCNRPDRGDSSFSGTEVGLLVKVGRKQKVSQVFSSIKKHVMKTRNDIISDSFKKRNVERIPKSLIHKTEKWNLEVKVAKDSQAESESEPEKEKEKRSSPEGRFWAFTNLKTQPQATV</sequence>
<dbReference type="EMBL" id="VAHF01000002">
    <property type="protein sequence ID" value="TXG69046.1"/>
    <property type="molecule type" value="Genomic_DNA"/>
</dbReference>
<evidence type="ECO:0000313" key="2">
    <source>
        <dbReference type="EMBL" id="TXG69046.1"/>
    </source>
</evidence>